<feature type="transmembrane region" description="Helical" evidence="7">
    <location>
        <begin position="9"/>
        <end position="32"/>
    </location>
</feature>
<dbReference type="PANTHER" id="PTHR42718">
    <property type="entry name" value="MAJOR FACILITATOR SUPERFAMILY MULTIDRUG TRANSPORTER MFSC"/>
    <property type="match status" value="1"/>
</dbReference>
<evidence type="ECO:0000256" key="7">
    <source>
        <dbReference type="SAM" id="Phobius"/>
    </source>
</evidence>
<feature type="transmembrane region" description="Helical" evidence="7">
    <location>
        <begin position="162"/>
        <end position="183"/>
    </location>
</feature>
<keyword evidence="5 7" id="KW-1133">Transmembrane helix</keyword>
<feature type="transmembrane region" description="Helical" evidence="7">
    <location>
        <begin position="44"/>
        <end position="69"/>
    </location>
</feature>
<dbReference type="GO" id="GO:0022857">
    <property type="term" value="F:transmembrane transporter activity"/>
    <property type="evidence" value="ECO:0007669"/>
    <property type="project" value="InterPro"/>
</dbReference>
<proteinExistence type="predicted"/>
<keyword evidence="6 7" id="KW-0472">Membrane</keyword>
<protein>
    <submittedName>
        <fullName evidence="9">MFS transporter</fullName>
    </submittedName>
</protein>
<dbReference type="InterPro" id="IPR020846">
    <property type="entry name" value="MFS_dom"/>
</dbReference>
<organism evidence="9 10">
    <name type="scientific">Candidatus Deianiraea vastatrix</name>
    <dbReference type="NCBI Taxonomy" id="2163644"/>
    <lineage>
        <taxon>Bacteria</taxon>
        <taxon>Pseudomonadati</taxon>
        <taxon>Pseudomonadota</taxon>
        <taxon>Alphaproteobacteria</taxon>
        <taxon>Rickettsiales</taxon>
        <taxon>Candidatus Deianiraeaceae</taxon>
        <taxon>Candidatus Deianiraea</taxon>
    </lineage>
</organism>
<dbReference type="Pfam" id="PF07690">
    <property type="entry name" value="MFS_1"/>
    <property type="match status" value="1"/>
</dbReference>
<reference evidence="9 10" key="1">
    <citation type="journal article" date="2019" name="ISME J.">
        <title>Deianiraea, an extracellular bacterium associated with the ciliate Paramecium, suggests an alternative scenario for the evolution of Rickettsiales.</title>
        <authorList>
            <person name="Castelli M."/>
            <person name="Sabaneyeva E."/>
            <person name="Lanzoni O."/>
            <person name="Lebedeva N."/>
            <person name="Floriano A.M."/>
            <person name="Gaiarsa S."/>
            <person name="Benken K."/>
            <person name="Modeo L."/>
            <person name="Bandi C."/>
            <person name="Potekhin A."/>
            <person name="Sassera D."/>
            <person name="Petroni G."/>
        </authorList>
    </citation>
    <scope>NUCLEOTIDE SEQUENCE [LARGE SCALE GENOMIC DNA]</scope>
    <source>
        <strain evidence="9">CyL4-1</strain>
    </source>
</reference>
<evidence type="ECO:0000256" key="6">
    <source>
        <dbReference type="ARBA" id="ARBA00023136"/>
    </source>
</evidence>
<dbReference type="Gene3D" id="1.20.1250.20">
    <property type="entry name" value="MFS general substrate transporter like domains"/>
    <property type="match status" value="1"/>
</dbReference>
<dbReference type="RefSeq" id="WP_146820806.1">
    <property type="nucleotide sequence ID" value="NZ_CP029077.1"/>
</dbReference>
<dbReference type="GO" id="GO:0005886">
    <property type="term" value="C:plasma membrane"/>
    <property type="evidence" value="ECO:0007669"/>
    <property type="project" value="UniProtKB-SubCell"/>
</dbReference>
<dbReference type="PANTHER" id="PTHR42718:SF46">
    <property type="entry name" value="BLR6921 PROTEIN"/>
    <property type="match status" value="1"/>
</dbReference>
<feature type="domain" description="Major facilitator superfamily (MFS) profile" evidence="8">
    <location>
        <begin position="7"/>
        <end position="393"/>
    </location>
</feature>
<feature type="transmembrane region" description="Helical" evidence="7">
    <location>
        <begin position="76"/>
        <end position="95"/>
    </location>
</feature>
<feature type="transmembrane region" description="Helical" evidence="7">
    <location>
        <begin position="304"/>
        <end position="328"/>
    </location>
</feature>
<feature type="transmembrane region" description="Helical" evidence="7">
    <location>
        <begin position="213"/>
        <end position="231"/>
    </location>
</feature>
<keyword evidence="10" id="KW-1185">Reference proteome</keyword>
<dbReference type="EMBL" id="CP029077">
    <property type="protein sequence ID" value="QED23540.1"/>
    <property type="molecule type" value="Genomic_DNA"/>
</dbReference>
<evidence type="ECO:0000256" key="3">
    <source>
        <dbReference type="ARBA" id="ARBA00022475"/>
    </source>
</evidence>
<evidence type="ECO:0000259" key="8">
    <source>
        <dbReference type="PROSITE" id="PS50850"/>
    </source>
</evidence>
<feature type="transmembrane region" description="Helical" evidence="7">
    <location>
        <begin position="135"/>
        <end position="156"/>
    </location>
</feature>
<evidence type="ECO:0000313" key="10">
    <source>
        <dbReference type="Proteomes" id="UP000321934"/>
    </source>
</evidence>
<dbReference type="Proteomes" id="UP000321934">
    <property type="component" value="Chromosome"/>
</dbReference>
<evidence type="ECO:0000256" key="4">
    <source>
        <dbReference type="ARBA" id="ARBA00022692"/>
    </source>
</evidence>
<name>A0A5B8XE75_9RICK</name>
<accession>A0A5B8XE75</accession>
<feature type="transmembrane region" description="Helical" evidence="7">
    <location>
        <begin position="251"/>
        <end position="269"/>
    </location>
</feature>
<feature type="transmembrane region" description="Helical" evidence="7">
    <location>
        <begin position="281"/>
        <end position="298"/>
    </location>
</feature>
<evidence type="ECO:0000256" key="1">
    <source>
        <dbReference type="ARBA" id="ARBA00004429"/>
    </source>
</evidence>
<comment type="subcellular location">
    <subcellularLocation>
        <location evidence="1">Cell inner membrane</location>
        <topology evidence="1">Multi-pass membrane protein</topology>
    </subcellularLocation>
</comment>
<dbReference type="SUPFAM" id="SSF103473">
    <property type="entry name" value="MFS general substrate transporter"/>
    <property type="match status" value="1"/>
</dbReference>
<keyword evidence="3" id="KW-1003">Cell membrane</keyword>
<feature type="transmembrane region" description="Helical" evidence="7">
    <location>
        <begin position="340"/>
        <end position="365"/>
    </location>
</feature>
<evidence type="ECO:0000256" key="2">
    <source>
        <dbReference type="ARBA" id="ARBA00022448"/>
    </source>
</evidence>
<dbReference type="InterPro" id="IPR036259">
    <property type="entry name" value="MFS_trans_sf"/>
</dbReference>
<keyword evidence="2" id="KW-0813">Transport</keyword>
<gene>
    <name evidence="9" type="ORF">Deia_00750</name>
</gene>
<keyword evidence="4 7" id="KW-0812">Transmembrane</keyword>
<dbReference type="AlphaFoldDB" id="A0A5B8XE75"/>
<feature type="transmembrane region" description="Helical" evidence="7">
    <location>
        <begin position="101"/>
        <end position="123"/>
    </location>
</feature>
<sequence length="406" mass="45723">MINLRAVKYILLICASLSLMCTAIISPALPMMKKEFSSYHNAEILVKLAATVPNMLIAIFSPIFGFLIGRLTHKRIFLGVFLVIYVISGVATYFLKDLHYIIFTRALLGISISAIMTCGLELISHYFTGHERNKVLAAQTTVMSLGSIVFTMLSGYLCDINWRLAFLLYLTGIAIIPLITIYLRRPDDIQHNMQASQDTIKASSFGKIFGEKLPLLICIIGFANMVFFYMIPIQVPFLLKAIEPNISGKMISFVITMEVVISAFFVTKYKRLKKNRSFESMFAMSFCVMSLSYFAMSYSNSYTSVLLCVALYGLGMALMMPNNIIWIVNSVSGKNRAMWIGFLTSGMYLGKFISPLLIAPLISYVGMFKSYRVIAVIMLFIAILVSFITDGIKKPHHFRRYTKKKA</sequence>
<evidence type="ECO:0000256" key="5">
    <source>
        <dbReference type="ARBA" id="ARBA00022989"/>
    </source>
</evidence>
<dbReference type="PROSITE" id="PS50850">
    <property type="entry name" value="MFS"/>
    <property type="match status" value="1"/>
</dbReference>
<dbReference type="InterPro" id="IPR011701">
    <property type="entry name" value="MFS"/>
</dbReference>
<dbReference type="OrthoDB" id="9812221at2"/>
<evidence type="ECO:0000313" key="9">
    <source>
        <dbReference type="EMBL" id="QED23540.1"/>
    </source>
</evidence>
<feature type="transmembrane region" description="Helical" evidence="7">
    <location>
        <begin position="371"/>
        <end position="392"/>
    </location>
</feature>
<dbReference type="CDD" id="cd17473">
    <property type="entry name" value="MFS_arabinose_efflux_permease_like"/>
    <property type="match status" value="1"/>
</dbReference>